<evidence type="ECO:0000313" key="3">
    <source>
        <dbReference type="Proteomes" id="UP000094271"/>
    </source>
</evidence>
<gene>
    <name evidence="1" type="ORF">BEI59_30610</name>
    <name evidence="2" type="ORF">BEI63_21390</name>
</gene>
<evidence type="ECO:0000313" key="4">
    <source>
        <dbReference type="Proteomes" id="UP000094869"/>
    </source>
</evidence>
<keyword evidence="4" id="KW-1185">Reference proteome</keyword>
<dbReference type="EMBL" id="MEHA01000035">
    <property type="protein sequence ID" value="ODR43246.1"/>
    <property type="molecule type" value="Genomic_DNA"/>
</dbReference>
<dbReference type="Proteomes" id="UP000094271">
    <property type="component" value="Unassembled WGS sequence"/>
</dbReference>
<dbReference type="AlphaFoldDB" id="A0A1E3U8B1"/>
<name>A0A1E3U8B1_9FIRM</name>
<reference evidence="2 4" key="1">
    <citation type="submission" date="2016-08" db="EMBL/GenBank/DDBJ databases">
        <title>Characterization of Isolates of Eisenbergiella tayi Derived from Blood Cultures, Using Whole Genome Sequencing.</title>
        <authorList>
            <person name="Bernier A.-M."/>
            <person name="Burdz T."/>
            <person name="Wiebe D."/>
            <person name="Bernard K."/>
        </authorList>
    </citation>
    <scope>NUCLEOTIDE SEQUENCE [LARGE SCALE GENOMIC DNA]</scope>
    <source>
        <strain evidence="2 4">NML120146</strain>
    </source>
</reference>
<comment type="caution">
    <text evidence="1">The sequence shown here is derived from an EMBL/GenBank/DDBJ whole genome shotgun (WGS) entry which is preliminary data.</text>
</comment>
<accession>A0A1E3U8B1</accession>
<evidence type="ECO:0000313" key="1">
    <source>
        <dbReference type="EMBL" id="ODR43246.1"/>
    </source>
</evidence>
<reference evidence="1 3" key="2">
    <citation type="submission" date="2016-08" db="EMBL/GenBank/DDBJ databases">
        <authorList>
            <person name="Seilhamer J.J."/>
        </authorList>
    </citation>
    <scope>NUCLEOTIDE SEQUENCE [LARGE SCALE GENOMIC DNA]</scope>
    <source>
        <strain evidence="1 3">NML150140-1</strain>
    </source>
</reference>
<evidence type="ECO:0000313" key="2">
    <source>
        <dbReference type="EMBL" id="ODR50772.1"/>
    </source>
</evidence>
<dbReference type="EMBL" id="MEHD01000034">
    <property type="protein sequence ID" value="ODR50772.1"/>
    <property type="molecule type" value="Genomic_DNA"/>
</dbReference>
<dbReference type="Proteomes" id="UP000094869">
    <property type="component" value="Unassembled WGS sequence"/>
</dbReference>
<proteinExistence type="predicted"/>
<organism evidence="1 3">
    <name type="scientific">Eisenbergiella tayi</name>
    <dbReference type="NCBI Taxonomy" id="1432052"/>
    <lineage>
        <taxon>Bacteria</taxon>
        <taxon>Bacillati</taxon>
        <taxon>Bacillota</taxon>
        <taxon>Clostridia</taxon>
        <taxon>Lachnospirales</taxon>
        <taxon>Lachnospiraceae</taxon>
        <taxon>Eisenbergiella</taxon>
    </lineage>
</organism>
<sequence length="62" mass="7117">MEINEPDCKMIGKKLSWLQAGIVSGHVPHHIPMNAFAYGCLPFLLYHSSHFPVFNPYKPMIY</sequence>
<protein>
    <submittedName>
        <fullName evidence="1">Uncharacterized protein</fullName>
    </submittedName>
</protein>